<feature type="signal peptide" evidence="1">
    <location>
        <begin position="1"/>
        <end position="24"/>
    </location>
</feature>
<dbReference type="EMBL" id="FNQC01000003">
    <property type="protein sequence ID" value="SDY90702.1"/>
    <property type="molecule type" value="Genomic_DNA"/>
</dbReference>
<dbReference type="Gene3D" id="3.10.450.360">
    <property type="match status" value="1"/>
</dbReference>
<organism evidence="2 3">
    <name type="scientific">Rhodonellum ikkaensis</name>
    <dbReference type="NCBI Taxonomy" id="336829"/>
    <lineage>
        <taxon>Bacteria</taxon>
        <taxon>Pseudomonadati</taxon>
        <taxon>Bacteroidota</taxon>
        <taxon>Cytophagia</taxon>
        <taxon>Cytophagales</taxon>
        <taxon>Cytophagaceae</taxon>
        <taxon>Rhodonellum</taxon>
    </lineage>
</organism>
<dbReference type="Proteomes" id="UP000199663">
    <property type="component" value="Unassembled WGS sequence"/>
</dbReference>
<keyword evidence="1" id="KW-0732">Signal</keyword>
<gene>
    <name evidence="2" type="ORF">SAMN05444412_103351</name>
</gene>
<feature type="chain" id="PRO_5046646274" description="PepSY domain-containing protein" evidence="1">
    <location>
        <begin position="25"/>
        <end position="105"/>
    </location>
</feature>
<sequence>MKTRFIFPALMVFALAASPMMVNAQTQEIEKMVMTNQDKVKLDPEQLPPAVKTAIATDETIADLSITEAWQITDEKGATHFKIKFDNAGEELIKKFDINGKEIKE</sequence>
<proteinExistence type="predicted"/>
<comment type="caution">
    <text evidence="2">The sequence shown here is derived from an EMBL/GenBank/DDBJ whole genome shotgun (WGS) entry which is preliminary data.</text>
</comment>
<protein>
    <recommendedName>
        <fullName evidence="4">PepSY domain-containing protein</fullName>
    </recommendedName>
</protein>
<reference evidence="2 3" key="1">
    <citation type="submission" date="2016-10" db="EMBL/GenBank/DDBJ databases">
        <authorList>
            <person name="Varghese N."/>
            <person name="Submissions S."/>
        </authorList>
    </citation>
    <scope>NUCLEOTIDE SEQUENCE [LARGE SCALE GENOMIC DNA]</scope>
    <source>
        <strain evidence="2 3">DSM 17997</strain>
    </source>
</reference>
<evidence type="ECO:0000313" key="3">
    <source>
        <dbReference type="Proteomes" id="UP000199663"/>
    </source>
</evidence>
<name>A0A1H3NP71_9BACT</name>
<evidence type="ECO:0008006" key="4">
    <source>
        <dbReference type="Google" id="ProtNLM"/>
    </source>
</evidence>
<evidence type="ECO:0000313" key="2">
    <source>
        <dbReference type="EMBL" id="SDY90702.1"/>
    </source>
</evidence>
<accession>A0A1H3NP71</accession>
<dbReference type="RefSeq" id="WP_139189659.1">
    <property type="nucleotide sequence ID" value="NZ_FNQC01000003.1"/>
</dbReference>
<evidence type="ECO:0000256" key="1">
    <source>
        <dbReference type="SAM" id="SignalP"/>
    </source>
</evidence>
<keyword evidence="3" id="KW-1185">Reference proteome</keyword>